<evidence type="ECO:0000313" key="1">
    <source>
        <dbReference type="EMBL" id="ELR58052.1"/>
    </source>
</evidence>
<dbReference type="AlphaFoldDB" id="L8ISA4"/>
<accession>L8ISA4</accession>
<feature type="non-terminal residue" evidence="1">
    <location>
        <position position="1"/>
    </location>
</feature>
<proteinExistence type="predicted"/>
<dbReference type="EMBL" id="JH880892">
    <property type="protein sequence ID" value="ELR58052.1"/>
    <property type="molecule type" value="Genomic_DNA"/>
</dbReference>
<feature type="non-terminal residue" evidence="1">
    <location>
        <position position="49"/>
    </location>
</feature>
<dbReference type="Proteomes" id="UP000011080">
    <property type="component" value="Unassembled WGS sequence"/>
</dbReference>
<organism evidence="1 2">
    <name type="scientific">Bos mutus</name>
    <name type="common">wild yak</name>
    <dbReference type="NCBI Taxonomy" id="72004"/>
    <lineage>
        <taxon>Eukaryota</taxon>
        <taxon>Metazoa</taxon>
        <taxon>Chordata</taxon>
        <taxon>Craniata</taxon>
        <taxon>Vertebrata</taxon>
        <taxon>Euteleostomi</taxon>
        <taxon>Mammalia</taxon>
        <taxon>Eutheria</taxon>
        <taxon>Laurasiatheria</taxon>
        <taxon>Artiodactyla</taxon>
        <taxon>Ruminantia</taxon>
        <taxon>Pecora</taxon>
        <taxon>Bovidae</taxon>
        <taxon>Bovinae</taxon>
        <taxon>Bos</taxon>
    </lineage>
</organism>
<evidence type="ECO:0000313" key="2">
    <source>
        <dbReference type="Proteomes" id="UP000011080"/>
    </source>
</evidence>
<name>L8ISA4_9CETA</name>
<sequence>QAPLSMGFSRQEYWSRLLCPPPGDPPNSGIETASLSPALAGGFFTTSAT</sequence>
<reference evidence="1 2" key="1">
    <citation type="journal article" date="2012" name="Nat. Genet.">
        <title>The yak genome and adaptation to life at high altitude.</title>
        <authorList>
            <person name="Qiu Q."/>
            <person name="Zhang G."/>
            <person name="Ma T."/>
            <person name="Qian W."/>
            <person name="Wang J."/>
            <person name="Ye Z."/>
            <person name="Cao C."/>
            <person name="Hu Q."/>
            <person name="Kim J."/>
            <person name="Larkin D.M."/>
            <person name="Auvil L."/>
            <person name="Capitanu B."/>
            <person name="Ma J."/>
            <person name="Lewin H.A."/>
            <person name="Qian X."/>
            <person name="Lang Y."/>
            <person name="Zhou R."/>
            <person name="Wang L."/>
            <person name="Wang K."/>
            <person name="Xia J."/>
            <person name="Liao S."/>
            <person name="Pan S."/>
            <person name="Lu X."/>
            <person name="Hou H."/>
            <person name="Wang Y."/>
            <person name="Zang X."/>
            <person name="Yin Y."/>
            <person name="Ma H."/>
            <person name="Zhang J."/>
            <person name="Wang Z."/>
            <person name="Zhang Y."/>
            <person name="Zhang D."/>
            <person name="Yonezawa T."/>
            <person name="Hasegawa M."/>
            <person name="Zhong Y."/>
            <person name="Liu W."/>
            <person name="Zhang Y."/>
            <person name="Huang Z."/>
            <person name="Zhang S."/>
            <person name="Long R."/>
            <person name="Yang H."/>
            <person name="Wang J."/>
            <person name="Lenstra J.A."/>
            <person name="Cooper D.N."/>
            <person name="Wu Y."/>
            <person name="Wang J."/>
            <person name="Shi P."/>
            <person name="Wang J."/>
            <person name="Liu J."/>
        </authorList>
    </citation>
    <scope>NUCLEOTIDE SEQUENCE [LARGE SCALE GENOMIC DNA]</scope>
    <source>
        <strain evidence="2">yakQH1</strain>
    </source>
</reference>
<gene>
    <name evidence="1" type="ORF">M91_03811</name>
</gene>
<protein>
    <submittedName>
        <fullName evidence="1">Uncharacterized protein</fullName>
    </submittedName>
</protein>